<evidence type="ECO:0000256" key="2">
    <source>
        <dbReference type="ARBA" id="ARBA00023315"/>
    </source>
</evidence>
<dbReference type="PANTHER" id="PTHR43800:SF1">
    <property type="entry name" value="PEPTIDYL-LYSINE N-ACETYLTRANSFERASE YJAB"/>
    <property type="match status" value="1"/>
</dbReference>
<dbReference type="Proteomes" id="UP000244335">
    <property type="component" value="Unassembled WGS sequence"/>
</dbReference>
<reference evidence="4 5" key="1">
    <citation type="submission" date="2018-04" db="EMBL/GenBank/DDBJ databases">
        <authorList>
            <person name="Hagen T."/>
        </authorList>
    </citation>
    <scope>NUCLEOTIDE SEQUENCE [LARGE SCALE GENOMIC DNA]</scope>
    <source>
        <strain evidence="4 5">TPD7009</strain>
    </source>
</reference>
<name>A0AA92H8Z4_RHIRH</name>
<sequence>MIFSTRPILIRIDTRVLTQISELSVVNPEITLRRADRCECEQIAKVSRASRQHFLPYLPDLHSIEEDVAYFSNVVLRQSEVWCAEQHSTLVGFCAFRDRWLDHLYCLPEYVGHGAGTKLLNKAKEGQAELSLWVFQRNERAIRFYERNGFVKVSETDGSGCEEKLPDALYRWRHNGPANDFSS</sequence>
<gene>
    <name evidence="4" type="ORF">DC430_11250</name>
</gene>
<proteinExistence type="predicted"/>
<protein>
    <submittedName>
        <fullName evidence="4">GNAT family N-acetyltransferase</fullName>
    </submittedName>
</protein>
<dbReference type="Pfam" id="PF13508">
    <property type="entry name" value="Acetyltransf_7"/>
    <property type="match status" value="1"/>
</dbReference>
<keyword evidence="2" id="KW-0012">Acyltransferase</keyword>
<dbReference type="EMBL" id="QDFR01000003">
    <property type="protein sequence ID" value="PVE53850.1"/>
    <property type="molecule type" value="Genomic_DNA"/>
</dbReference>
<dbReference type="Gene3D" id="3.40.630.30">
    <property type="match status" value="1"/>
</dbReference>
<keyword evidence="1" id="KW-0808">Transferase</keyword>
<dbReference type="GO" id="GO:0016747">
    <property type="term" value="F:acyltransferase activity, transferring groups other than amino-acyl groups"/>
    <property type="evidence" value="ECO:0007669"/>
    <property type="project" value="InterPro"/>
</dbReference>
<evidence type="ECO:0000256" key="1">
    <source>
        <dbReference type="ARBA" id="ARBA00022679"/>
    </source>
</evidence>
<evidence type="ECO:0000313" key="5">
    <source>
        <dbReference type="Proteomes" id="UP000244335"/>
    </source>
</evidence>
<dbReference type="PANTHER" id="PTHR43800">
    <property type="entry name" value="PEPTIDYL-LYSINE N-ACETYLTRANSFERASE YJAB"/>
    <property type="match status" value="1"/>
</dbReference>
<evidence type="ECO:0000259" key="3">
    <source>
        <dbReference type="PROSITE" id="PS51186"/>
    </source>
</evidence>
<dbReference type="AlphaFoldDB" id="A0AA92H8Z4"/>
<dbReference type="PROSITE" id="PS51186">
    <property type="entry name" value="GNAT"/>
    <property type="match status" value="1"/>
</dbReference>
<feature type="domain" description="N-acetyltransferase" evidence="3">
    <location>
        <begin position="30"/>
        <end position="168"/>
    </location>
</feature>
<dbReference type="SUPFAM" id="SSF55729">
    <property type="entry name" value="Acyl-CoA N-acyltransferases (Nat)"/>
    <property type="match status" value="1"/>
</dbReference>
<organism evidence="4 5">
    <name type="scientific">Rhizobium rhizogenes</name>
    <name type="common">Agrobacterium rhizogenes</name>
    <dbReference type="NCBI Taxonomy" id="359"/>
    <lineage>
        <taxon>Bacteria</taxon>
        <taxon>Pseudomonadati</taxon>
        <taxon>Pseudomonadota</taxon>
        <taxon>Alphaproteobacteria</taxon>
        <taxon>Hyphomicrobiales</taxon>
        <taxon>Rhizobiaceae</taxon>
        <taxon>Rhizobium/Agrobacterium group</taxon>
        <taxon>Rhizobium</taxon>
    </lineage>
</organism>
<dbReference type="CDD" id="cd04301">
    <property type="entry name" value="NAT_SF"/>
    <property type="match status" value="1"/>
</dbReference>
<dbReference type="InterPro" id="IPR016181">
    <property type="entry name" value="Acyl_CoA_acyltransferase"/>
</dbReference>
<evidence type="ECO:0000313" key="4">
    <source>
        <dbReference type="EMBL" id="PVE53850.1"/>
    </source>
</evidence>
<accession>A0AA92H8Z4</accession>
<dbReference type="InterPro" id="IPR000182">
    <property type="entry name" value="GNAT_dom"/>
</dbReference>
<comment type="caution">
    <text evidence="4">The sequence shown here is derived from an EMBL/GenBank/DDBJ whole genome shotgun (WGS) entry which is preliminary data.</text>
</comment>